<feature type="compositionally biased region" description="Low complexity" evidence="2">
    <location>
        <begin position="446"/>
        <end position="458"/>
    </location>
</feature>
<dbReference type="PANTHER" id="PTHR28375:SF1">
    <property type="entry name" value="PROTEIN HINDERIN"/>
    <property type="match status" value="1"/>
</dbReference>
<dbReference type="GeneTree" id="ENSGT00390000011152"/>
<evidence type="ECO:0000256" key="2">
    <source>
        <dbReference type="SAM" id="MobiDB-lite"/>
    </source>
</evidence>
<feature type="coiled-coil region" evidence="1">
    <location>
        <begin position="341"/>
        <end position="375"/>
    </location>
</feature>
<dbReference type="PANTHER" id="PTHR28375">
    <property type="entry name" value="PROTEIN HINDERIN"/>
    <property type="match status" value="1"/>
</dbReference>
<keyword evidence="4" id="KW-1185">Reference proteome</keyword>
<dbReference type="Proteomes" id="UP000694409">
    <property type="component" value="Unassembled WGS sequence"/>
</dbReference>
<reference evidence="3" key="2">
    <citation type="submission" date="2025-09" db="UniProtKB">
        <authorList>
            <consortium name="Ensembl"/>
        </authorList>
    </citation>
    <scope>IDENTIFICATION</scope>
</reference>
<sequence length="522" mass="58397">TPVSGVSTNGNLRTRCLPKYQTGQTELKVPVAFASVSMDPDRGTGGLTGQQGTNEGGMKSASLKDLCPEDKRRIANLIKELARVSEEKEVTEERLKAEQESFEKKIRQLEDVFPLTSDVSPLQQQYRECQELLSLYQKYLAEQQEKLSHSLSELSAAKEKEQKVSSKKSLCQQHSLGLDSSYLGAGGPWTPQKNSRALKAVSPACVVLSQPCRNNYDYRTEMHCNHQECLKEYPMENDLHRKCNNMISPAKQRSPHHVKQAQEMDQRASEFQSICPQQVSHGCAWRHVESSGRVEESCYVSQVFTKHSGTVHKTDDHSRLCQGSRLNHSTDSGPKETELAKRLYEERRQKLLLQKMELEIEKERLQHLLTKQEAKLLLKQQQLHQSCMDYNRVRGHVPGLEDMPIAEAPRDLALMMNGSSMGLSVPVLKHEDYLLRTSPVSKNSRKAGSSHGSSSGKKMVGFGINVDDGHTPQMQTKREGTKSRKGTTSGLRKDAAISPGLMGSSKVPATRAVSPIQHDPSW</sequence>
<accession>A0A8C9NV42</accession>
<dbReference type="Pfam" id="PF15369">
    <property type="entry name" value="KIAA1328"/>
    <property type="match status" value="1"/>
</dbReference>
<feature type="coiled-coil region" evidence="1">
    <location>
        <begin position="74"/>
        <end position="112"/>
    </location>
</feature>
<evidence type="ECO:0000313" key="4">
    <source>
        <dbReference type="Proteomes" id="UP000694409"/>
    </source>
</evidence>
<dbReference type="Ensembl" id="ENSSCAT00000025595.1">
    <property type="protein sequence ID" value="ENSSCAP00000022978.1"/>
    <property type="gene ID" value="ENSSCAG00000016479.1"/>
</dbReference>
<evidence type="ECO:0000313" key="3">
    <source>
        <dbReference type="Ensembl" id="ENSSCAP00000022978.1"/>
    </source>
</evidence>
<feature type="region of interest" description="Disordered" evidence="2">
    <location>
        <begin position="439"/>
        <end position="522"/>
    </location>
</feature>
<evidence type="ECO:0000256" key="1">
    <source>
        <dbReference type="SAM" id="Coils"/>
    </source>
</evidence>
<dbReference type="AlphaFoldDB" id="A0A8C9NV42"/>
<proteinExistence type="predicted"/>
<feature type="region of interest" description="Disordered" evidence="2">
    <location>
        <begin position="37"/>
        <end position="62"/>
    </location>
</feature>
<name>A0A8C9NV42_SERCA</name>
<gene>
    <name evidence="3" type="primary">KIAA1328</name>
</gene>
<organism evidence="3 4">
    <name type="scientific">Serinus canaria</name>
    <name type="common">Island canary</name>
    <name type="synonym">Fringilla canaria</name>
    <dbReference type="NCBI Taxonomy" id="9135"/>
    <lineage>
        <taxon>Eukaryota</taxon>
        <taxon>Metazoa</taxon>
        <taxon>Chordata</taxon>
        <taxon>Craniata</taxon>
        <taxon>Vertebrata</taxon>
        <taxon>Euteleostomi</taxon>
        <taxon>Archelosauria</taxon>
        <taxon>Archosauria</taxon>
        <taxon>Dinosauria</taxon>
        <taxon>Saurischia</taxon>
        <taxon>Theropoda</taxon>
        <taxon>Coelurosauria</taxon>
        <taxon>Aves</taxon>
        <taxon>Neognathae</taxon>
        <taxon>Neoaves</taxon>
        <taxon>Telluraves</taxon>
        <taxon>Australaves</taxon>
        <taxon>Passeriformes</taxon>
        <taxon>Passeroidea</taxon>
        <taxon>Fringillidae</taxon>
        <taxon>Carduelinae</taxon>
        <taxon>Serinus</taxon>
    </lineage>
</organism>
<protein>
    <submittedName>
        <fullName evidence="3">KIAA1328</fullName>
    </submittedName>
</protein>
<dbReference type="OMA" id="TTCHYES"/>
<reference evidence="3" key="1">
    <citation type="submission" date="2025-08" db="UniProtKB">
        <authorList>
            <consortium name="Ensembl"/>
        </authorList>
    </citation>
    <scope>IDENTIFICATION</scope>
</reference>
<dbReference type="InterPro" id="IPR032736">
    <property type="entry name" value="Hinderin"/>
</dbReference>
<keyword evidence="1" id="KW-0175">Coiled coil</keyword>